<dbReference type="AlphaFoldDB" id="A0A7G2CD22"/>
<dbReference type="Gene3D" id="3.80.10.10">
    <property type="entry name" value="Ribonuclease Inhibitor"/>
    <property type="match status" value="1"/>
</dbReference>
<organism evidence="3 4">
    <name type="scientific">Angomonas deanei</name>
    <dbReference type="NCBI Taxonomy" id="59799"/>
    <lineage>
        <taxon>Eukaryota</taxon>
        <taxon>Discoba</taxon>
        <taxon>Euglenozoa</taxon>
        <taxon>Kinetoplastea</taxon>
        <taxon>Metakinetoplastina</taxon>
        <taxon>Trypanosomatida</taxon>
        <taxon>Trypanosomatidae</taxon>
        <taxon>Strigomonadinae</taxon>
        <taxon>Angomonas</taxon>
    </lineage>
</organism>
<keyword evidence="4" id="KW-1185">Reference proteome</keyword>
<dbReference type="VEuPathDB" id="TriTrypDB:ADEAN_000438900"/>
<keyword evidence="2" id="KW-1133">Transmembrane helix</keyword>
<keyword evidence="2" id="KW-0472">Membrane</keyword>
<evidence type="ECO:0008006" key="5">
    <source>
        <dbReference type="Google" id="ProtNLM"/>
    </source>
</evidence>
<evidence type="ECO:0000256" key="1">
    <source>
        <dbReference type="SAM" id="MobiDB-lite"/>
    </source>
</evidence>
<protein>
    <recommendedName>
        <fullName evidence="5">Leucine Rich repeat</fullName>
    </recommendedName>
</protein>
<proteinExistence type="predicted"/>
<sequence>MHGAEDTILYNNTHTDNAALLLSTASAPLHRKKQLLSCDGKRTHRKGQHSPFSEESVWRWVGYSGVSRKDSVTPLMSGTVVGELLTVLVVMPRVLARGVEDGYPTNSATHKSRYAVHHHVPQTSLVEQASAMNQKNKQQYPIAEYLKNSEKNNNVVLFTSSTISMEVLSLPETAIFRSLPKDNNIDENSISDILQQEDRHRHYSKTACATRLAAHLQSHRHNKDSVYEDDLVVMRQVYVLGSKGLTEGLLSYSKWWLTRSIKEEELCALFPEDHRKNVSNSVKGSIIPFELNFLQDVFNVSFMEKLNWRCCRTSRAISSKLLFHRSGENGDNNSLEMYYYSALPKRLKSSLDVQTNTEEKNRLNIMERVVLFVLSILILFVLLPLSSLMRLIVSRLPSRKTPTAKGRDDEEQDGETDAPGHPQHQRHTSNGTLLSDWLAHPELPLTKALYTLGITYRQQLCQLSASHTSVNASQLLSLAMGCMNRDVANAAAFGIGALDLVGCKRVHLSLDPSCEHESHFMNKTLSLERTTAAGGMSLLLDKYGSTLGRALGLLCTDRHLYGGGAVPQPSHAIRGLKIMNATASSVDDAALRELGVYVLFCTGAHLSQPSPTPVLPSSLMALDLAVCPFVTSIQPLGYIPSLLQVLVPYTHVGDSGVDQLHVPQCCEVLCQEVVGRLYVFSQHNKDNEEVILLGQQIMKTFAADHTSHLEEIPMRTQLERLLSGHFYHLDFTFCTFLTDINVLRHQRLLQYLNISQSFVTGDGVESLWKPNTSTTVSTVSPPLRVLIAQQCDYLSDLEGIARLKFLEKLYVRSASLTDEGLDHLTQSNRSLKLLDLSYCDKLMSVNSVHKLPLLSVLVLDSSEILMTGVRRLDKCPSLKVLSVRFCPDFALIGEDENLFRTKVVDIPTLEHYVYEDLIGDEELRVKYKKE</sequence>
<gene>
    <name evidence="3" type="ORF">ADEAN_000438900</name>
</gene>
<dbReference type="EMBL" id="LR877151">
    <property type="protein sequence ID" value="CAD2216911.1"/>
    <property type="molecule type" value="Genomic_DNA"/>
</dbReference>
<dbReference type="InterPro" id="IPR032675">
    <property type="entry name" value="LRR_dom_sf"/>
</dbReference>
<feature type="transmembrane region" description="Helical" evidence="2">
    <location>
        <begin position="369"/>
        <end position="393"/>
    </location>
</feature>
<dbReference type="Proteomes" id="UP000515908">
    <property type="component" value="Chromosome 07"/>
</dbReference>
<accession>A0A7G2CD22</accession>
<dbReference type="SUPFAM" id="SSF52058">
    <property type="entry name" value="L domain-like"/>
    <property type="match status" value="1"/>
</dbReference>
<feature type="region of interest" description="Disordered" evidence="1">
    <location>
        <begin position="399"/>
        <end position="429"/>
    </location>
</feature>
<name>A0A7G2CD22_9TRYP</name>
<evidence type="ECO:0000256" key="2">
    <source>
        <dbReference type="SAM" id="Phobius"/>
    </source>
</evidence>
<reference evidence="3 4" key="1">
    <citation type="submission" date="2020-08" db="EMBL/GenBank/DDBJ databases">
        <authorList>
            <person name="Newling K."/>
            <person name="Davey J."/>
            <person name="Forrester S."/>
        </authorList>
    </citation>
    <scope>NUCLEOTIDE SEQUENCE [LARGE SCALE GENOMIC DNA]</scope>
    <source>
        <strain evidence="4">Crithidia deanei Carvalho (ATCC PRA-265)</strain>
    </source>
</reference>
<evidence type="ECO:0000313" key="4">
    <source>
        <dbReference type="Proteomes" id="UP000515908"/>
    </source>
</evidence>
<evidence type="ECO:0000313" key="3">
    <source>
        <dbReference type="EMBL" id="CAD2216911.1"/>
    </source>
</evidence>
<keyword evidence="2" id="KW-0812">Transmembrane</keyword>